<dbReference type="CDD" id="cd00057">
    <property type="entry name" value="FA58C"/>
    <property type="match status" value="1"/>
</dbReference>
<feature type="domain" description="F5/8 type C" evidence="14">
    <location>
        <begin position="11"/>
        <end position="145"/>
    </location>
</feature>
<dbReference type="PROSITE" id="PS01285">
    <property type="entry name" value="FA58C_1"/>
    <property type="match status" value="1"/>
</dbReference>
<dbReference type="GO" id="GO:0005886">
    <property type="term" value="C:plasma membrane"/>
    <property type="evidence" value="ECO:0007669"/>
    <property type="project" value="UniProtKB-SubCell"/>
</dbReference>
<keyword evidence="8" id="KW-0472">Membrane</keyword>
<dbReference type="Pfam" id="PF00754">
    <property type="entry name" value="F5_F8_type_C"/>
    <property type="match status" value="1"/>
</dbReference>
<dbReference type="PANTHER" id="PTHR24543">
    <property type="entry name" value="MULTICOPPER OXIDASE-RELATED"/>
    <property type="match status" value="1"/>
</dbReference>
<keyword evidence="16" id="KW-1185">Reference proteome</keyword>
<evidence type="ECO:0000256" key="7">
    <source>
        <dbReference type="ARBA" id="ARBA00022989"/>
    </source>
</evidence>
<feature type="compositionally biased region" description="Basic and acidic residues" evidence="13">
    <location>
        <begin position="134"/>
        <end position="145"/>
    </location>
</feature>
<dbReference type="AlphaFoldDB" id="A0A4Z2IWJ2"/>
<protein>
    <submittedName>
        <fullName evidence="15">Discoidin domain-containing receptor 2</fullName>
    </submittedName>
</protein>
<dbReference type="PANTHER" id="PTHR24543:SF291">
    <property type="entry name" value="SMOKE ALARM, ISOFORM D"/>
    <property type="match status" value="1"/>
</dbReference>
<dbReference type="OrthoDB" id="6071166at2759"/>
<dbReference type="SMART" id="SM00231">
    <property type="entry name" value="FA58C"/>
    <property type="match status" value="1"/>
</dbReference>
<evidence type="ECO:0000256" key="4">
    <source>
        <dbReference type="ARBA" id="ARBA00022729"/>
    </source>
</evidence>
<organism evidence="15 16">
    <name type="scientific">Liparis tanakae</name>
    <name type="common">Tanaka's snailfish</name>
    <dbReference type="NCBI Taxonomy" id="230148"/>
    <lineage>
        <taxon>Eukaryota</taxon>
        <taxon>Metazoa</taxon>
        <taxon>Chordata</taxon>
        <taxon>Craniata</taxon>
        <taxon>Vertebrata</taxon>
        <taxon>Euteleostomi</taxon>
        <taxon>Actinopterygii</taxon>
        <taxon>Neopterygii</taxon>
        <taxon>Teleostei</taxon>
        <taxon>Neoteleostei</taxon>
        <taxon>Acanthomorphata</taxon>
        <taxon>Eupercaria</taxon>
        <taxon>Perciformes</taxon>
        <taxon>Cottioidei</taxon>
        <taxon>Cottales</taxon>
        <taxon>Liparidae</taxon>
        <taxon>Liparis</taxon>
    </lineage>
</organism>
<dbReference type="FunFam" id="2.60.120.260:FF:000007">
    <property type="entry name" value="Discoidin domain receptor tyrosine kinase 1"/>
    <property type="match status" value="1"/>
</dbReference>
<feature type="region of interest" description="Disordered" evidence="13">
    <location>
        <begin position="121"/>
        <end position="145"/>
    </location>
</feature>
<accession>A0A4Z2IWJ2</accession>
<comment type="subcellular location">
    <subcellularLocation>
        <location evidence="1">Cell membrane</location>
        <topology evidence="1">Single-pass type I membrane protein</topology>
    </subcellularLocation>
</comment>
<keyword evidence="9" id="KW-1015">Disulfide bond</keyword>
<dbReference type="PROSITE" id="PS50022">
    <property type="entry name" value="FA58C_3"/>
    <property type="match status" value="1"/>
</dbReference>
<evidence type="ECO:0000256" key="1">
    <source>
        <dbReference type="ARBA" id="ARBA00004251"/>
    </source>
</evidence>
<evidence type="ECO:0000256" key="2">
    <source>
        <dbReference type="ARBA" id="ARBA00022475"/>
    </source>
</evidence>
<keyword evidence="11" id="KW-0325">Glycoprotein</keyword>
<evidence type="ECO:0000256" key="5">
    <source>
        <dbReference type="ARBA" id="ARBA00022741"/>
    </source>
</evidence>
<dbReference type="EMBL" id="SRLO01000045">
    <property type="protein sequence ID" value="TNN81652.1"/>
    <property type="molecule type" value="Genomic_DNA"/>
</dbReference>
<keyword evidence="4" id="KW-0732">Signal</keyword>
<evidence type="ECO:0000256" key="6">
    <source>
        <dbReference type="ARBA" id="ARBA00022840"/>
    </source>
</evidence>
<evidence type="ECO:0000313" key="15">
    <source>
        <dbReference type="EMBL" id="TNN81652.1"/>
    </source>
</evidence>
<evidence type="ECO:0000259" key="14">
    <source>
        <dbReference type="PROSITE" id="PS50022"/>
    </source>
</evidence>
<keyword evidence="10 15" id="KW-0675">Receptor</keyword>
<evidence type="ECO:0000313" key="16">
    <source>
        <dbReference type="Proteomes" id="UP000314294"/>
    </source>
</evidence>
<dbReference type="Proteomes" id="UP000314294">
    <property type="component" value="Unassembled WGS sequence"/>
</dbReference>
<comment type="caution">
    <text evidence="15">The sequence shown here is derived from an EMBL/GenBank/DDBJ whole genome shotgun (WGS) entry which is preliminary data.</text>
</comment>
<keyword evidence="7" id="KW-1133">Transmembrane helix</keyword>
<dbReference type="SUPFAM" id="SSF49785">
    <property type="entry name" value="Galactose-binding domain-like"/>
    <property type="match status" value="1"/>
</dbReference>
<keyword evidence="3" id="KW-0812">Transmembrane</keyword>
<evidence type="ECO:0000256" key="10">
    <source>
        <dbReference type="ARBA" id="ARBA00023170"/>
    </source>
</evidence>
<sequence length="145" mass="16099">MLRLCWAAAQCRYALGMEDGAIPDSDITASSAWSDSTEAKHGRLSTGEGDGAWCPAGAVFPSGSEYLQVDLHKLHFLALVGTQGRHADGHGQEFARSYRLRYSRDGVKWITWKDRWGKAVSRAHEQRTRGHKDTRKDGSRLDAVI</sequence>
<evidence type="ECO:0000256" key="8">
    <source>
        <dbReference type="ARBA" id="ARBA00023136"/>
    </source>
</evidence>
<evidence type="ECO:0000256" key="12">
    <source>
        <dbReference type="ARBA" id="ARBA00061639"/>
    </source>
</evidence>
<name>A0A4Z2IWJ2_9TELE</name>
<proteinExistence type="inferred from homology"/>
<evidence type="ECO:0000256" key="11">
    <source>
        <dbReference type="ARBA" id="ARBA00023180"/>
    </source>
</evidence>
<keyword evidence="2" id="KW-1003">Cell membrane</keyword>
<evidence type="ECO:0000256" key="13">
    <source>
        <dbReference type="SAM" id="MobiDB-lite"/>
    </source>
</evidence>
<keyword evidence="5" id="KW-0547">Nucleotide-binding</keyword>
<reference evidence="15 16" key="1">
    <citation type="submission" date="2019-03" db="EMBL/GenBank/DDBJ databases">
        <title>First draft genome of Liparis tanakae, snailfish: a comprehensive survey of snailfish specific genes.</title>
        <authorList>
            <person name="Kim W."/>
            <person name="Song I."/>
            <person name="Jeong J.-H."/>
            <person name="Kim D."/>
            <person name="Kim S."/>
            <person name="Ryu S."/>
            <person name="Song J.Y."/>
            <person name="Lee S.K."/>
        </authorList>
    </citation>
    <scope>NUCLEOTIDE SEQUENCE [LARGE SCALE GENOMIC DNA]</scope>
    <source>
        <tissue evidence="15">Muscle</tissue>
    </source>
</reference>
<dbReference type="InterPro" id="IPR008979">
    <property type="entry name" value="Galactose-bd-like_sf"/>
</dbReference>
<comment type="similarity">
    <text evidence="12">Belongs to the protein kinase superfamily. Tyr protein kinase family. Insulin receptor subfamily.</text>
</comment>
<keyword evidence="6" id="KW-0067">ATP-binding</keyword>
<dbReference type="Gene3D" id="2.60.120.260">
    <property type="entry name" value="Galactose-binding domain-like"/>
    <property type="match status" value="1"/>
</dbReference>
<evidence type="ECO:0000256" key="3">
    <source>
        <dbReference type="ARBA" id="ARBA00022692"/>
    </source>
</evidence>
<gene>
    <name evidence="15" type="primary">DDR2_4</name>
    <name evidence="15" type="ORF">EYF80_008098</name>
</gene>
<dbReference type="InterPro" id="IPR000421">
    <property type="entry name" value="FA58C"/>
</dbReference>
<dbReference type="GO" id="GO:0005524">
    <property type="term" value="F:ATP binding"/>
    <property type="evidence" value="ECO:0007669"/>
    <property type="project" value="UniProtKB-KW"/>
</dbReference>
<evidence type="ECO:0000256" key="9">
    <source>
        <dbReference type="ARBA" id="ARBA00023157"/>
    </source>
</evidence>